<sequence>MRAAGLNTIETYVSWNLHEYHSGAFDFGHGGSDFEEFLDIAEFIKIAQEEDLFVLVRAGPYICSEWEFGGLPSWLLREKDIKVRTSDEVFLKYVARFWAELLQILEPLQFTNGGPIIAFQVENEYGNTGNHDSEYLRALASEQTLIFCKGYFDHVGEDHHTISVETYSEVLEAIITHPASVNIYMFVGSTNFGFTNGASSLYSGLDNSGLQPDTTSYDYDAPITEAGEITDKFTATARLIEQYNPVKTKLPEVPETPERVVFEDIKIEEQILLRKIIDDYPEAVVSESIVSMEQLPINNNSGQSFGYVVYRKTGLNLREGAELKISGYVRDTVLVLLNGQLLNPVLSSKSDLDSFGYWRVKDSTVTLTREALREATLDLVVENNARNNYGSLDQFQQFKAFFSYWRVKDSTVTLTREALREATLDLVVENNARNNYGSLDQFQQFKADLPTNYEYFTEGGIVAGLNADQRYFKLNEKEITIFSGAFHYFRVHSSQWRDRLRKMRAAGLNTIETYVSWNLHEYHSGAFDFGHGGSDFEEFLDIAEFIKIAQEEDLFVLVRAGPYICSEWEFGGLPSWLLREKDIKVRTSDEVFLKYVARFWGELLQILEPLQFTNGGPIIAFQVENEYGNTGNHDSEYLHALVSIYRDNEIKELLYTSDPPGAGSNGALPNELLMTANFNSNPTWNLDTLDSLQTDKPTMTMEYWSASVNIYMFVGSTNFGFTNGASSLYSGLDNSGLQPDTTSYDYDAPITEAGEITDKFTATARLIEQYNPVKTKLPEVPETPERVVFEDIKIEEQILLRKIIDDYPEAVVSESIVSMEQLPINNNSGQSFGYVVYRKTGLNLREGAELKISGYVRDTVLVLLNGQLLNPVLSSKSDLDSFGYWRVKDSTVTLTREALREATLDLVVENNARNNYGSLDQFQQFKVISDWQIIPLEFKKSWNKQLTGWHEVQETEATPALYRVTFNAEAPLRDTYINVRDWRKGIAIINGFVLGRIFAIGPQQALYLPAGLLQEGENELIIFEHFTAPEYVKFSKNAIWGKGTYVN</sequence>
<comment type="similarity">
    <text evidence="1 5">Belongs to the glycosyl hydrolase 35 family.</text>
</comment>
<dbReference type="OMA" id="YWRVKDS"/>
<dbReference type="Gene3D" id="2.60.120.260">
    <property type="entry name" value="Galactose-binding domain-like"/>
    <property type="match status" value="3"/>
</dbReference>
<dbReference type="AlphaFoldDB" id="N6U2E0"/>
<accession>N6U2E0</accession>
<evidence type="ECO:0000256" key="3">
    <source>
        <dbReference type="ARBA" id="ARBA00023295"/>
    </source>
</evidence>
<feature type="non-terminal residue" evidence="6">
    <location>
        <position position="1"/>
    </location>
</feature>
<name>N6U2E0_DENPD</name>
<evidence type="ECO:0000313" key="6">
    <source>
        <dbReference type="EMBL" id="ENN75715.1"/>
    </source>
</evidence>
<dbReference type="EC" id="3.2.1.23" evidence="4"/>
<proteinExistence type="inferred from homology"/>
<evidence type="ECO:0000256" key="2">
    <source>
        <dbReference type="ARBA" id="ARBA00022801"/>
    </source>
</evidence>
<evidence type="ECO:0000256" key="1">
    <source>
        <dbReference type="ARBA" id="ARBA00009809"/>
    </source>
</evidence>
<protein>
    <recommendedName>
        <fullName evidence="4">Beta-galactosidase</fullName>
        <ecNumber evidence="4">3.2.1.23</ecNumber>
    </recommendedName>
</protein>
<dbReference type="EMBL" id="KB741002">
    <property type="protein sequence ID" value="ENN75715.1"/>
    <property type="molecule type" value="Genomic_DNA"/>
</dbReference>
<dbReference type="Pfam" id="PF01301">
    <property type="entry name" value="Glyco_hydro_35"/>
    <property type="match status" value="3"/>
</dbReference>
<dbReference type="FunFam" id="3.20.20.80:FF:000115">
    <property type="entry name" value="Beta-galactosidase"/>
    <property type="match status" value="1"/>
</dbReference>
<dbReference type="InterPro" id="IPR017853">
    <property type="entry name" value="GH"/>
</dbReference>
<dbReference type="PROSITE" id="PS01182">
    <property type="entry name" value="GLYCOSYL_HYDROL_F35"/>
    <property type="match status" value="2"/>
</dbReference>
<dbReference type="InterPro" id="IPR019801">
    <property type="entry name" value="Glyco_hydro_35_CS"/>
</dbReference>
<organism evidence="6">
    <name type="scientific">Dendroctonus ponderosae</name>
    <name type="common">Mountain pine beetle</name>
    <dbReference type="NCBI Taxonomy" id="77166"/>
    <lineage>
        <taxon>Eukaryota</taxon>
        <taxon>Metazoa</taxon>
        <taxon>Ecdysozoa</taxon>
        <taxon>Arthropoda</taxon>
        <taxon>Hexapoda</taxon>
        <taxon>Insecta</taxon>
        <taxon>Pterygota</taxon>
        <taxon>Neoptera</taxon>
        <taxon>Endopterygota</taxon>
        <taxon>Coleoptera</taxon>
        <taxon>Polyphaga</taxon>
        <taxon>Cucujiformia</taxon>
        <taxon>Curculionidae</taxon>
        <taxon>Scolytinae</taxon>
        <taxon>Dendroctonus</taxon>
    </lineage>
</organism>
<keyword evidence="2 4" id="KW-0378">Hydrolase</keyword>
<dbReference type="Gene3D" id="3.20.20.80">
    <property type="entry name" value="Glycosidases"/>
    <property type="match status" value="3"/>
</dbReference>
<reference evidence="6" key="1">
    <citation type="journal article" date="2013" name="Genome Biol.">
        <title>Draft genome of the mountain pine beetle, Dendroctonus ponderosae Hopkins, a major forest pest.</title>
        <authorList>
            <person name="Keeling C.I."/>
            <person name="Yuen M.M."/>
            <person name="Liao N.Y."/>
            <person name="Docking T.R."/>
            <person name="Chan S.K."/>
            <person name="Taylor G.A."/>
            <person name="Palmquist D.L."/>
            <person name="Jackman S.D."/>
            <person name="Nguyen A."/>
            <person name="Li M."/>
            <person name="Henderson H."/>
            <person name="Janes J.K."/>
            <person name="Zhao Y."/>
            <person name="Pandoh P."/>
            <person name="Moore R."/>
            <person name="Sperling F.A."/>
            <person name="Huber D.P."/>
            <person name="Birol I."/>
            <person name="Jones S.J."/>
            <person name="Bohlmann J."/>
        </authorList>
    </citation>
    <scope>NUCLEOTIDE SEQUENCE</scope>
</reference>
<evidence type="ECO:0000256" key="5">
    <source>
        <dbReference type="RuleBase" id="RU003679"/>
    </source>
</evidence>
<dbReference type="Pfam" id="PF21467">
    <property type="entry name" value="BetaGal_gal-bd"/>
    <property type="match status" value="1"/>
</dbReference>
<dbReference type="OrthoDB" id="1657402at2759"/>
<keyword evidence="3 4" id="KW-0326">Glycosidase</keyword>
<gene>
    <name evidence="6" type="ORF">YQE_07676</name>
</gene>
<comment type="catalytic activity">
    <reaction evidence="4">
        <text>Hydrolysis of terminal non-reducing beta-D-galactose residues in beta-D-galactosides.</text>
        <dbReference type="EC" id="3.2.1.23"/>
    </reaction>
</comment>
<dbReference type="InterPro" id="IPR008979">
    <property type="entry name" value="Galactose-bd-like_sf"/>
</dbReference>
<dbReference type="PRINTS" id="PR00742">
    <property type="entry name" value="GLHYDRLASE35"/>
</dbReference>
<dbReference type="InterPro" id="IPR001944">
    <property type="entry name" value="Glycoside_Hdrlase_35"/>
</dbReference>
<dbReference type="HOGENOM" id="CLU_291563_0_0_1"/>
<dbReference type="InterPro" id="IPR031330">
    <property type="entry name" value="Gly_Hdrlase_35_cat"/>
</dbReference>
<evidence type="ECO:0000256" key="4">
    <source>
        <dbReference type="RuleBase" id="RU000675"/>
    </source>
</evidence>
<dbReference type="GO" id="GO:0005975">
    <property type="term" value="P:carbohydrate metabolic process"/>
    <property type="evidence" value="ECO:0007669"/>
    <property type="project" value="InterPro"/>
</dbReference>
<dbReference type="GO" id="GO:0004565">
    <property type="term" value="F:beta-galactosidase activity"/>
    <property type="evidence" value="ECO:0007669"/>
    <property type="project" value="UniProtKB-EC"/>
</dbReference>
<dbReference type="PANTHER" id="PTHR23421">
    <property type="entry name" value="BETA-GALACTOSIDASE RELATED"/>
    <property type="match status" value="1"/>
</dbReference>
<dbReference type="SUPFAM" id="SSF49785">
    <property type="entry name" value="Galactose-binding domain-like"/>
    <property type="match status" value="1"/>
</dbReference>
<dbReference type="SUPFAM" id="SSF51445">
    <property type="entry name" value="(Trans)glycosidases"/>
    <property type="match status" value="2"/>
</dbReference>
<dbReference type="InterPro" id="IPR048913">
    <property type="entry name" value="BetaGal_gal-bd"/>
</dbReference>